<organism evidence="3 4">
    <name type="scientific">Anaeramoeba flamelloides</name>
    <dbReference type="NCBI Taxonomy" id="1746091"/>
    <lineage>
        <taxon>Eukaryota</taxon>
        <taxon>Metamonada</taxon>
        <taxon>Anaeramoebidae</taxon>
        <taxon>Anaeramoeba</taxon>
    </lineage>
</organism>
<feature type="compositionally biased region" description="Basic and acidic residues" evidence="1">
    <location>
        <begin position="143"/>
        <end position="163"/>
    </location>
</feature>
<dbReference type="EMBL" id="JANTQA010000020">
    <property type="protein sequence ID" value="KAJ3446558.1"/>
    <property type="molecule type" value="Genomic_DNA"/>
</dbReference>
<proteinExistence type="predicted"/>
<gene>
    <name evidence="3" type="ORF">M0812_08368</name>
</gene>
<feature type="domain" description="Borealin N-terminal" evidence="2">
    <location>
        <begin position="20"/>
        <end position="69"/>
    </location>
</feature>
<accession>A0AAV7ZX25</accession>
<evidence type="ECO:0000313" key="4">
    <source>
        <dbReference type="Proteomes" id="UP001146793"/>
    </source>
</evidence>
<feature type="compositionally biased region" description="Polar residues" evidence="1">
    <location>
        <begin position="130"/>
        <end position="141"/>
    </location>
</feature>
<feature type="compositionally biased region" description="Basic and acidic residues" evidence="1">
    <location>
        <begin position="117"/>
        <end position="128"/>
    </location>
</feature>
<reference evidence="3" key="1">
    <citation type="submission" date="2022-08" db="EMBL/GenBank/DDBJ databases">
        <title>Novel sulphate-reducing endosymbionts in the free-living metamonad Anaeramoeba.</title>
        <authorList>
            <person name="Jerlstrom-Hultqvist J."/>
            <person name="Cepicka I."/>
            <person name="Gallot-Lavallee L."/>
            <person name="Salas-Leiva D."/>
            <person name="Curtis B.A."/>
            <person name="Zahonova K."/>
            <person name="Pipaliya S."/>
            <person name="Dacks J."/>
            <person name="Roger A.J."/>
        </authorList>
    </citation>
    <scope>NUCLEOTIDE SEQUENCE</scope>
    <source>
        <strain evidence="3">Busselton2</strain>
    </source>
</reference>
<evidence type="ECO:0000256" key="1">
    <source>
        <dbReference type="SAM" id="MobiDB-lite"/>
    </source>
</evidence>
<dbReference type="AlphaFoldDB" id="A0AAV7ZX25"/>
<name>A0AAV7ZX25_9EUKA</name>
<feature type="region of interest" description="Disordered" evidence="1">
    <location>
        <begin position="114"/>
        <end position="184"/>
    </location>
</feature>
<dbReference type="InterPro" id="IPR018851">
    <property type="entry name" value="Borealin_N"/>
</dbReference>
<evidence type="ECO:0000259" key="2">
    <source>
        <dbReference type="Pfam" id="PF10444"/>
    </source>
</evidence>
<dbReference type="Proteomes" id="UP001146793">
    <property type="component" value="Unassembled WGS sequence"/>
</dbReference>
<dbReference type="Pfam" id="PF10444">
    <property type="entry name" value="Nbl1_Borealin_N"/>
    <property type="match status" value="1"/>
</dbReference>
<comment type="caution">
    <text evidence="3">The sequence shown here is derived from an EMBL/GenBank/DDBJ whole genome shotgun (WGS) entry which is preliminary data.</text>
</comment>
<protein>
    <submittedName>
        <fullName evidence="3">Australin isoform a-related</fullName>
    </submittedName>
</protein>
<evidence type="ECO:0000313" key="3">
    <source>
        <dbReference type="EMBL" id="KAJ3446558.1"/>
    </source>
</evidence>
<sequence length="226" mass="26229">MRKTKSQNENQEQNTLTLIDFDEEITLRQKQIREQTSQLIIQLEQQLLDELSEIPPPLLGMKMGVLIDQYDGDLAAVLTEKENNQIKLEEYPQKEIPKIKDSISNLFLCEPNQGMSQEEKVPQKEPRKQQIASSTVSPSKKSLNKEMSIDQKNDKETTNREESQIPTNLKKISQKKKKLINTSPQKKKDCVSIQDLLNKKGFFRRDVSLIQIFNSRSFETKYFANN</sequence>